<dbReference type="InterPro" id="IPR013094">
    <property type="entry name" value="AB_hydrolase_3"/>
</dbReference>
<name>A0A5J9U4P0_9POAL</name>
<dbReference type="Gene3D" id="3.40.50.1820">
    <property type="entry name" value="alpha/beta hydrolase"/>
    <property type="match status" value="1"/>
</dbReference>
<feature type="non-terminal residue" evidence="2">
    <location>
        <position position="1"/>
    </location>
</feature>
<dbReference type="Gramene" id="TVU18218">
    <property type="protein sequence ID" value="TVU18218"/>
    <property type="gene ID" value="EJB05_34302"/>
</dbReference>
<dbReference type="AlphaFoldDB" id="A0A5J9U4P0"/>
<dbReference type="PANTHER" id="PTHR23024:SF563">
    <property type="entry name" value="OS09G0435700 PROTEIN"/>
    <property type="match status" value="1"/>
</dbReference>
<reference evidence="2 3" key="1">
    <citation type="journal article" date="2019" name="Sci. Rep.">
        <title>A high-quality genome of Eragrostis curvula grass provides insights into Poaceae evolution and supports new strategies to enhance forage quality.</title>
        <authorList>
            <person name="Carballo J."/>
            <person name="Santos B.A.C.M."/>
            <person name="Zappacosta D."/>
            <person name="Garbus I."/>
            <person name="Selva J.P."/>
            <person name="Gallo C.A."/>
            <person name="Diaz A."/>
            <person name="Albertini E."/>
            <person name="Caccamo M."/>
            <person name="Echenique V."/>
        </authorList>
    </citation>
    <scope>NUCLEOTIDE SEQUENCE [LARGE SCALE GENOMIC DNA]</scope>
    <source>
        <strain evidence="3">cv. Victoria</strain>
        <tissue evidence="2">Leaf</tissue>
    </source>
</reference>
<protein>
    <recommendedName>
        <fullName evidence="1">Alpha/beta hydrolase fold-3 domain-containing protein</fullName>
    </recommendedName>
</protein>
<dbReference type="SUPFAM" id="SSF53474">
    <property type="entry name" value="alpha/beta-Hydrolases"/>
    <property type="match status" value="1"/>
</dbReference>
<dbReference type="InterPro" id="IPR029058">
    <property type="entry name" value="AB_hydrolase_fold"/>
</dbReference>
<evidence type="ECO:0000313" key="3">
    <source>
        <dbReference type="Proteomes" id="UP000324897"/>
    </source>
</evidence>
<dbReference type="GO" id="GO:0016787">
    <property type="term" value="F:hydrolase activity"/>
    <property type="evidence" value="ECO:0007669"/>
    <property type="project" value="InterPro"/>
</dbReference>
<evidence type="ECO:0000313" key="2">
    <source>
        <dbReference type="EMBL" id="TVU18218.1"/>
    </source>
</evidence>
<comment type="caution">
    <text evidence="2">The sequence shown here is derived from an EMBL/GenBank/DDBJ whole genome shotgun (WGS) entry which is preliminary data.</text>
</comment>
<evidence type="ECO:0000259" key="1">
    <source>
        <dbReference type="Pfam" id="PF07859"/>
    </source>
</evidence>
<sequence>MSAPTNPEAGADIAVDLYPFLRKYKDGRIERFAGGSNFVPASEAPARATGVATRDVVIDPVTGVSARLFLSAAALATSRRRTLPLIVYFHGGCFCTGSAFSKMFHRYAESLAARAGALVVSVDYRLAPEHPIPAAYDDAWAAFRWAASLSDPWLACHADPTRVFLAGESAGANIAHNVASRAGSSSSPDAIDIEGLIVLQPFFWGVERLPFETDRRHNDGRHMFSPEKVDTFWPFLTAGLAGNDDSRLNPPAEQVASMPCRRAEFVNKSTTPSRSAADDPAIYEEMCWAALANGSGKRICVSPRSMARQNELVIGPGQASPPRFGLMRRHSRSASKLIRKAPFGPAVLWRSVARA</sequence>
<proteinExistence type="predicted"/>
<gene>
    <name evidence="2" type="ORF">EJB05_34302</name>
</gene>
<dbReference type="OrthoDB" id="664085at2759"/>
<feature type="domain" description="Alpha/beta hydrolase fold-3" evidence="1">
    <location>
        <begin position="86"/>
        <end position="259"/>
    </location>
</feature>
<dbReference type="EMBL" id="RWGY01000029">
    <property type="protein sequence ID" value="TVU18218.1"/>
    <property type="molecule type" value="Genomic_DNA"/>
</dbReference>
<dbReference type="Pfam" id="PF07859">
    <property type="entry name" value="Abhydrolase_3"/>
    <property type="match status" value="1"/>
</dbReference>
<organism evidence="2 3">
    <name type="scientific">Eragrostis curvula</name>
    <name type="common">weeping love grass</name>
    <dbReference type="NCBI Taxonomy" id="38414"/>
    <lineage>
        <taxon>Eukaryota</taxon>
        <taxon>Viridiplantae</taxon>
        <taxon>Streptophyta</taxon>
        <taxon>Embryophyta</taxon>
        <taxon>Tracheophyta</taxon>
        <taxon>Spermatophyta</taxon>
        <taxon>Magnoliopsida</taxon>
        <taxon>Liliopsida</taxon>
        <taxon>Poales</taxon>
        <taxon>Poaceae</taxon>
        <taxon>PACMAD clade</taxon>
        <taxon>Chloridoideae</taxon>
        <taxon>Eragrostideae</taxon>
        <taxon>Eragrostidinae</taxon>
        <taxon>Eragrostis</taxon>
    </lineage>
</organism>
<dbReference type="PANTHER" id="PTHR23024">
    <property type="entry name" value="ARYLACETAMIDE DEACETYLASE"/>
    <property type="match status" value="1"/>
</dbReference>
<dbReference type="Proteomes" id="UP000324897">
    <property type="component" value="Chromosome 7"/>
</dbReference>
<dbReference type="InterPro" id="IPR050466">
    <property type="entry name" value="Carboxylest/Gibb_receptor"/>
</dbReference>
<accession>A0A5J9U4P0</accession>
<keyword evidence="3" id="KW-1185">Reference proteome</keyword>